<dbReference type="Pfam" id="PF20152">
    <property type="entry name" value="DUF6534"/>
    <property type="match status" value="1"/>
</dbReference>
<comment type="caution">
    <text evidence="4">The sequence shown here is derived from an EMBL/GenBank/DDBJ whole genome shotgun (WGS) entry which is preliminary data.</text>
</comment>
<dbReference type="PANTHER" id="PTHR40465:SF1">
    <property type="entry name" value="DUF6534 DOMAIN-CONTAINING PROTEIN"/>
    <property type="match status" value="1"/>
</dbReference>
<dbReference type="Proteomes" id="UP001219525">
    <property type="component" value="Unassembled WGS sequence"/>
</dbReference>
<name>A0AAD6UTW8_9AGAR</name>
<organism evidence="4 5">
    <name type="scientific">Mycena pura</name>
    <dbReference type="NCBI Taxonomy" id="153505"/>
    <lineage>
        <taxon>Eukaryota</taxon>
        <taxon>Fungi</taxon>
        <taxon>Dikarya</taxon>
        <taxon>Basidiomycota</taxon>
        <taxon>Agaricomycotina</taxon>
        <taxon>Agaricomycetes</taxon>
        <taxon>Agaricomycetidae</taxon>
        <taxon>Agaricales</taxon>
        <taxon>Marasmiineae</taxon>
        <taxon>Mycenaceae</taxon>
        <taxon>Mycena</taxon>
    </lineage>
</organism>
<keyword evidence="2" id="KW-0812">Transmembrane</keyword>
<feature type="domain" description="DUF6534" evidence="3">
    <location>
        <begin position="181"/>
        <end position="267"/>
    </location>
</feature>
<keyword evidence="5" id="KW-1185">Reference proteome</keyword>
<dbReference type="AlphaFoldDB" id="A0AAD6UTW8"/>
<gene>
    <name evidence="4" type="ORF">GGX14DRAFT_678972</name>
</gene>
<evidence type="ECO:0000313" key="4">
    <source>
        <dbReference type="EMBL" id="KAJ7194421.1"/>
    </source>
</evidence>
<feature type="transmembrane region" description="Helical" evidence="2">
    <location>
        <begin position="242"/>
        <end position="261"/>
    </location>
</feature>
<feature type="transmembrane region" description="Helical" evidence="2">
    <location>
        <begin position="216"/>
        <end position="236"/>
    </location>
</feature>
<dbReference type="InterPro" id="IPR045339">
    <property type="entry name" value="DUF6534"/>
</dbReference>
<proteinExistence type="predicted"/>
<feature type="region of interest" description="Disordered" evidence="1">
    <location>
        <begin position="291"/>
        <end position="310"/>
    </location>
</feature>
<dbReference type="PANTHER" id="PTHR40465">
    <property type="entry name" value="CHROMOSOME 1, WHOLE GENOME SHOTGUN SEQUENCE"/>
    <property type="match status" value="1"/>
</dbReference>
<evidence type="ECO:0000256" key="2">
    <source>
        <dbReference type="SAM" id="Phobius"/>
    </source>
</evidence>
<protein>
    <recommendedName>
        <fullName evidence="3">DUF6534 domain-containing protein</fullName>
    </recommendedName>
</protein>
<reference evidence="4" key="1">
    <citation type="submission" date="2023-03" db="EMBL/GenBank/DDBJ databases">
        <title>Massive genome expansion in bonnet fungi (Mycena s.s.) driven by repeated elements and novel gene families across ecological guilds.</title>
        <authorList>
            <consortium name="Lawrence Berkeley National Laboratory"/>
            <person name="Harder C.B."/>
            <person name="Miyauchi S."/>
            <person name="Viragh M."/>
            <person name="Kuo A."/>
            <person name="Thoen E."/>
            <person name="Andreopoulos B."/>
            <person name="Lu D."/>
            <person name="Skrede I."/>
            <person name="Drula E."/>
            <person name="Henrissat B."/>
            <person name="Morin E."/>
            <person name="Kohler A."/>
            <person name="Barry K."/>
            <person name="LaButti K."/>
            <person name="Morin E."/>
            <person name="Salamov A."/>
            <person name="Lipzen A."/>
            <person name="Mereny Z."/>
            <person name="Hegedus B."/>
            <person name="Baldrian P."/>
            <person name="Stursova M."/>
            <person name="Weitz H."/>
            <person name="Taylor A."/>
            <person name="Grigoriev I.V."/>
            <person name="Nagy L.G."/>
            <person name="Martin F."/>
            <person name="Kauserud H."/>
        </authorList>
    </citation>
    <scope>NUCLEOTIDE SEQUENCE</scope>
    <source>
        <strain evidence="4">9144</strain>
    </source>
</reference>
<evidence type="ECO:0000259" key="3">
    <source>
        <dbReference type="Pfam" id="PF20152"/>
    </source>
</evidence>
<feature type="transmembrane region" description="Helical" evidence="2">
    <location>
        <begin position="63"/>
        <end position="82"/>
    </location>
</feature>
<sequence>MAQLPSVPPFAQGGDLDIPFSLDATIGALEIGVLVAVFLSGVLIVQVYVYFVRYPRDPLGFKFMVAFAWLLDIGHTFASHALYTITITQYGQPWLLAVLPKSFDVTILLSGLLGPLEQGWFTYRLYRFTKTLPLPLLCVALSLLRLGGSTTLFVAACAAPTIQNYIREWKWVLEAVVIVGASVDVILALALCYYLSSWRQGGFQRTSKLVHQLMTWTIETGAITTAGALMLLLTFLTMQNNLVYLAFYVLMGKWFANSLLFSLNARERFARICAEGMSLAQLTSPVHTVQFSSTPPSPIDRDPEAAQKRPWQSYAPGAVALADRPARSSASHDAPP</sequence>
<accession>A0AAD6UTW8</accession>
<keyword evidence="2" id="KW-0472">Membrane</keyword>
<feature type="transmembrane region" description="Helical" evidence="2">
    <location>
        <begin position="175"/>
        <end position="195"/>
    </location>
</feature>
<feature type="transmembrane region" description="Helical" evidence="2">
    <location>
        <begin position="134"/>
        <end position="155"/>
    </location>
</feature>
<keyword evidence="2" id="KW-1133">Transmembrane helix</keyword>
<evidence type="ECO:0000313" key="5">
    <source>
        <dbReference type="Proteomes" id="UP001219525"/>
    </source>
</evidence>
<feature type="transmembrane region" description="Helical" evidence="2">
    <location>
        <begin position="94"/>
        <end position="113"/>
    </location>
</feature>
<evidence type="ECO:0000256" key="1">
    <source>
        <dbReference type="SAM" id="MobiDB-lite"/>
    </source>
</evidence>
<dbReference type="EMBL" id="JARJCW010000098">
    <property type="protein sequence ID" value="KAJ7194421.1"/>
    <property type="molecule type" value="Genomic_DNA"/>
</dbReference>
<feature type="transmembrane region" description="Helical" evidence="2">
    <location>
        <begin position="31"/>
        <end position="51"/>
    </location>
</feature>